<evidence type="ECO:0000313" key="1">
    <source>
        <dbReference type="EMBL" id="QEC57487.1"/>
    </source>
</evidence>
<gene>
    <name evidence="1" type="ORF">FSB75_16795</name>
</gene>
<dbReference type="Proteomes" id="UP000321204">
    <property type="component" value="Chromosome"/>
</dbReference>
<reference evidence="1 2" key="1">
    <citation type="journal article" date="2015" name="Int. J. Syst. Evol. Microbiol.">
        <title>Flavisolibacter ginsenosidimutans sp. nov., with ginsenoside-converting activity isolated from soil used for cultivating ginseng.</title>
        <authorList>
            <person name="Zhao Y."/>
            <person name="Liu Q."/>
            <person name="Kang M.S."/>
            <person name="Jin F."/>
            <person name="Yu H."/>
            <person name="Im W.T."/>
        </authorList>
    </citation>
    <scope>NUCLEOTIDE SEQUENCE [LARGE SCALE GENOMIC DNA]</scope>
    <source>
        <strain evidence="1 2">Gsoil 636</strain>
    </source>
</reference>
<keyword evidence="2" id="KW-1185">Reference proteome</keyword>
<dbReference type="RefSeq" id="WP_146789863.1">
    <property type="nucleotide sequence ID" value="NZ_BAABIO010000003.1"/>
</dbReference>
<organism evidence="1 2">
    <name type="scientific">Flavisolibacter ginsenosidimutans</name>
    <dbReference type="NCBI Taxonomy" id="661481"/>
    <lineage>
        <taxon>Bacteria</taxon>
        <taxon>Pseudomonadati</taxon>
        <taxon>Bacteroidota</taxon>
        <taxon>Chitinophagia</taxon>
        <taxon>Chitinophagales</taxon>
        <taxon>Chitinophagaceae</taxon>
        <taxon>Flavisolibacter</taxon>
    </lineage>
</organism>
<evidence type="ECO:0000313" key="2">
    <source>
        <dbReference type="Proteomes" id="UP000321204"/>
    </source>
</evidence>
<dbReference type="EMBL" id="CP042433">
    <property type="protein sequence ID" value="QEC57487.1"/>
    <property type="molecule type" value="Genomic_DNA"/>
</dbReference>
<dbReference type="KEGG" id="fgg:FSB75_16795"/>
<dbReference type="OrthoDB" id="1121837at2"/>
<accession>A0A5B8ULE3</accession>
<name>A0A5B8ULE3_9BACT</name>
<dbReference type="AlphaFoldDB" id="A0A5B8ULE3"/>
<sequence length="103" mass="11899">MIVYNVTVKVEESIAGDWLKWLFDEHIPAIMNTGCFNAYKVVRLLEVDDSEGPTYAIQYNAESKADYNRYVELHAPLMQQKSFDKWGGGFIAFRSVMEVVENR</sequence>
<dbReference type="Pfam" id="PF14114">
    <property type="entry name" value="DUF4286"/>
    <property type="match status" value="1"/>
</dbReference>
<proteinExistence type="predicted"/>
<protein>
    <submittedName>
        <fullName evidence="1">DUF4286 family protein</fullName>
    </submittedName>
</protein>
<dbReference type="InterPro" id="IPR025563">
    <property type="entry name" value="DUF4286"/>
</dbReference>